<evidence type="ECO:0000313" key="2">
    <source>
        <dbReference type="Proteomes" id="UP000765509"/>
    </source>
</evidence>
<dbReference type="EMBL" id="AVOT02039899">
    <property type="protein sequence ID" value="MBW0535020.1"/>
    <property type="molecule type" value="Genomic_DNA"/>
</dbReference>
<reference evidence="1" key="1">
    <citation type="submission" date="2021-03" db="EMBL/GenBank/DDBJ databases">
        <title>Draft genome sequence of rust myrtle Austropuccinia psidii MF-1, a brazilian biotype.</title>
        <authorList>
            <person name="Quecine M.C."/>
            <person name="Pachon D.M.R."/>
            <person name="Bonatelli M.L."/>
            <person name="Correr F.H."/>
            <person name="Franceschini L.M."/>
            <person name="Leite T.F."/>
            <person name="Margarido G.R.A."/>
            <person name="Almeida C.A."/>
            <person name="Ferrarezi J.A."/>
            <person name="Labate C.A."/>
        </authorList>
    </citation>
    <scope>NUCLEOTIDE SEQUENCE</scope>
    <source>
        <strain evidence="1">MF-1</strain>
    </source>
</reference>
<gene>
    <name evidence="1" type="ORF">O181_074735</name>
</gene>
<comment type="caution">
    <text evidence="1">The sequence shown here is derived from an EMBL/GenBank/DDBJ whole genome shotgun (WGS) entry which is preliminary data.</text>
</comment>
<sequence length="145" mass="17137">MNNLNQNNNLRKIIQILTDDNYAEWKLRMIICLKQRRLYQYCIKECIPSDCEMRTPTVKEKVVEANVEACGIITNFMDSRTFVALVTLEEIKQNSFQLWKQVNERLASSSFNSKARIWSKFQNLTYEDNLKDFIANARKCLRDIS</sequence>
<dbReference type="AlphaFoldDB" id="A0A9Q3F568"/>
<protein>
    <submittedName>
        <fullName evidence="1">Uncharacterized protein</fullName>
    </submittedName>
</protein>
<organism evidence="1 2">
    <name type="scientific">Austropuccinia psidii MF-1</name>
    <dbReference type="NCBI Taxonomy" id="1389203"/>
    <lineage>
        <taxon>Eukaryota</taxon>
        <taxon>Fungi</taxon>
        <taxon>Dikarya</taxon>
        <taxon>Basidiomycota</taxon>
        <taxon>Pucciniomycotina</taxon>
        <taxon>Pucciniomycetes</taxon>
        <taxon>Pucciniales</taxon>
        <taxon>Sphaerophragmiaceae</taxon>
        <taxon>Austropuccinia</taxon>
    </lineage>
</organism>
<evidence type="ECO:0000313" key="1">
    <source>
        <dbReference type="EMBL" id="MBW0535020.1"/>
    </source>
</evidence>
<keyword evidence="2" id="KW-1185">Reference proteome</keyword>
<accession>A0A9Q3F568</accession>
<proteinExistence type="predicted"/>
<dbReference type="Proteomes" id="UP000765509">
    <property type="component" value="Unassembled WGS sequence"/>
</dbReference>
<name>A0A9Q3F568_9BASI</name>